<dbReference type="Proteomes" id="UP000324065">
    <property type="component" value="Unassembled WGS sequence"/>
</dbReference>
<comment type="caution">
    <text evidence="4">The sequence shown here is derived from an EMBL/GenBank/DDBJ whole genome shotgun (WGS) entry which is preliminary data.</text>
</comment>
<dbReference type="SUPFAM" id="SSF55785">
    <property type="entry name" value="PYP-like sensor domain (PAS domain)"/>
    <property type="match status" value="1"/>
</dbReference>
<dbReference type="GO" id="GO:0008081">
    <property type="term" value="F:phosphoric diester hydrolase activity"/>
    <property type="evidence" value="ECO:0007669"/>
    <property type="project" value="UniProtKB-ARBA"/>
</dbReference>
<dbReference type="PROSITE" id="PS50112">
    <property type="entry name" value="PAS"/>
    <property type="match status" value="1"/>
</dbReference>
<dbReference type="InterPro" id="IPR035965">
    <property type="entry name" value="PAS-like_dom_sf"/>
</dbReference>
<dbReference type="SUPFAM" id="SSF109604">
    <property type="entry name" value="HD-domain/PDEase-like"/>
    <property type="match status" value="1"/>
</dbReference>
<keyword evidence="5" id="KW-1185">Reference proteome</keyword>
<proteinExistence type="predicted"/>
<evidence type="ECO:0000313" key="5">
    <source>
        <dbReference type="Proteomes" id="UP000324065"/>
    </source>
</evidence>
<feature type="domain" description="PAS" evidence="2">
    <location>
        <begin position="117"/>
        <end position="187"/>
    </location>
</feature>
<dbReference type="InterPro" id="IPR052020">
    <property type="entry name" value="Cyclic_di-GMP/3'3'-cGAMP_PDE"/>
</dbReference>
<dbReference type="PANTHER" id="PTHR45228">
    <property type="entry name" value="CYCLIC DI-GMP PHOSPHODIESTERASE TM_0186-RELATED"/>
    <property type="match status" value="1"/>
</dbReference>
<dbReference type="PANTHER" id="PTHR45228:SF4">
    <property type="entry name" value="LIPOPROTEIN"/>
    <property type="match status" value="1"/>
</dbReference>
<dbReference type="CDD" id="cd00130">
    <property type="entry name" value="PAS"/>
    <property type="match status" value="1"/>
</dbReference>
<dbReference type="AlphaFoldDB" id="A0A5M6IF13"/>
<dbReference type="NCBIfam" id="TIGR00229">
    <property type="entry name" value="sensory_box"/>
    <property type="match status" value="1"/>
</dbReference>
<keyword evidence="1" id="KW-0812">Transmembrane</keyword>
<feature type="domain" description="HD-GYP" evidence="3">
    <location>
        <begin position="239"/>
        <end position="434"/>
    </location>
</feature>
<accession>A0A5M6IF13</accession>
<dbReference type="Gene3D" id="1.10.3210.10">
    <property type="entry name" value="Hypothetical protein af1432"/>
    <property type="match status" value="1"/>
</dbReference>
<dbReference type="RefSeq" id="WP_150061323.1">
    <property type="nucleotide sequence ID" value="NZ_JACHII010000005.1"/>
</dbReference>
<organism evidence="4 5">
    <name type="scientific">Roseospira marina</name>
    <dbReference type="NCBI Taxonomy" id="140057"/>
    <lineage>
        <taxon>Bacteria</taxon>
        <taxon>Pseudomonadati</taxon>
        <taxon>Pseudomonadota</taxon>
        <taxon>Alphaproteobacteria</taxon>
        <taxon>Rhodospirillales</taxon>
        <taxon>Rhodospirillaceae</taxon>
        <taxon>Roseospira</taxon>
    </lineage>
</organism>
<keyword evidence="1" id="KW-1133">Transmembrane helix</keyword>
<dbReference type="Pfam" id="PF08448">
    <property type="entry name" value="PAS_4"/>
    <property type="match status" value="1"/>
</dbReference>
<dbReference type="OrthoDB" id="9176789at2"/>
<dbReference type="SMART" id="SM00091">
    <property type="entry name" value="PAS"/>
    <property type="match status" value="1"/>
</dbReference>
<evidence type="ECO:0000259" key="3">
    <source>
        <dbReference type="PROSITE" id="PS51832"/>
    </source>
</evidence>
<dbReference type="InterPro" id="IPR003607">
    <property type="entry name" value="HD/PDEase_dom"/>
</dbReference>
<dbReference type="PROSITE" id="PS51832">
    <property type="entry name" value="HD_GYP"/>
    <property type="match status" value="1"/>
</dbReference>
<protein>
    <submittedName>
        <fullName evidence="4">PAS domain-containing protein</fullName>
    </submittedName>
</protein>
<gene>
    <name evidence="4" type="ORF">F1188_05165</name>
</gene>
<reference evidence="4 5" key="1">
    <citation type="submission" date="2019-09" db="EMBL/GenBank/DDBJ databases">
        <title>Genome sequence of Roseospira marina, one of the more divergent members of the non-sulfur purple photosynthetic bacterial family, the Rhodospirillaceae.</title>
        <authorList>
            <person name="Meyer T."/>
            <person name="Kyndt J."/>
        </authorList>
    </citation>
    <scope>NUCLEOTIDE SEQUENCE [LARGE SCALE GENOMIC DNA]</scope>
    <source>
        <strain evidence="4 5">DSM 15113</strain>
    </source>
</reference>
<evidence type="ECO:0000256" key="1">
    <source>
        <dbReference type="SAM" id="Phobius"/>
    </source>
</evidence>
<feature type="transmembrane region" description="Helical" evidence="1">
    <location>
        <begin position="35"/>
        <end position="57"/>
    </location>
</feature>
<dbReference type="EMBL" id="VWPJ01000003">
    <property type="protein sequence ID" value="KAA5606722.1"/>
    <property type="molecule type" value="Genomic_DNA"/>
</dbReference>
<dbReference type="InterPro" id="IPR013656">
    <property type="entry name" value="PAS_4"/>
</dbReference>
<name>A0A5M6IF13_9PROT</name>
<evidence type="ECO:0000259" key="2">
    <source>
        <dbReference type="PROSITE" id="PS50112"/>
    </source>
</evidence>
<dbReference type="CDD" id="cd00077">
    <property type="entry name" value="HDc"/>
    <property type="match status" value="1"/>
</dbReference>
<dbReference type="InterPro" id="IPR037522">
    <property type="entry name" value="HD_GYP_dom"/>
</dbReference>
<dbReference type="Pfam" id="PF13487">
    <property type="entry name" value="HD_5"/>
    <property type="match status" value="1"/>
</dbReference>
<dbReference type="Gene3D" id="3.30.450.20">
    <property type="entry name" value="PAS domain"/>
    <property type="match status" value="1"/>
</dbReference>
<sequence>MTSVETGAGSRRSDSAGGALDVGGDEAAVAGVRRAMVAVVAVLVLAAIIGGALVYTLNEAEALDLTGTPRRVLLIGLSVAVLGLLGAAAVLWRYGVSVRLTEMAARQQSAADRLRETAAFVRIVTDGQPTAIAAVDEDGRYSFANAGAAWGTGLTPDQMIGRTVTEVMGPRVARRLQAANANALLGGAPVRDVAPLERDGAQRMVKTDHIPLPTTTGQPRSVLMVLEDVSDLMAERERRETTLRDLVATLVGLVDRRDPYSSDHSARVAELAFAIAREMGEPDAVCRTVDIVGTLMNLGKILVPEEILTRSGPITVEEINTVRAAVVQSADLLGGVAFDLPVAECLRQIQERWDGKGYPDGRKGEDILVAARIVMVANAFVGMVSPRAFRGPMSVESAMEELMEGVGARYDRRPVAALMNYLENRGGADRWRARVEDRPESGAAASA</sequence>
<feature type="transmembrane region" description="Helical" evidence="1">
    <location>
        <begin position="72"/>
        <end position="94"/>
    </location>
</feature>
<keyword evidence="1" id="KW-0472">Membrane</keyword>
<dbReference type="InterPro" id="IPR000014">
    <property type="entry name" value="PAS"/>
</dbReference>
<evidence type="ECO:0000313" key="4">
    <source>
        <dbReference type="EMBL" id="KAA5606722.1"/>
    </source>
</evidence>